<dbReference type="InterPro" id="IPR029068">
    <property type="entry name" value="Glyas_Bleomycin-R_OHBP_Dase"/>
</dbReference>
<evidence type="ECO:0000313" key="2">
    <source>
        <dbReference type="EMBL" id="NLJ19464.1"/>
    </source>
</evidence>
<dbReference type="InterPro" id="IPR028973">
    <property type="entry name" value="PhnB-like"/>
</dbReference>
<protein>
    <submittedName>
        <fullName evidence="2">VOC family protein</fullName>
    </submittedName>
</protein>
<accession>A0A7X8H128</accession>
<dbReference type="Gene3D" id="3.30.720.100">
    <property type="match status" value="1"/>
</dbReference>
<name>A0A7X8H128_9LACT</name>
<organism evidence="2 3">
    <name type="scientific">Globicatella sulfidifaciens</name>
    <dbReference type="NCBI Taxonomy" id="136093"/>
    <lineage>
        <taxon>Bacteria</taxon>
        <taxon>Bacillati</taxon>
        <taxon>Bacillota</taxon>
        <taxon>Bacilli</taxon>
        <taxon>Lactobacillales</taxon>
        <taxon>Aerococcaceae</taxon>
        <taxon>Globicatella</taxon>
    </lineage>
</organism>
<evidence type="ECO:0000313" key="3">
    <source>
        <dbReference type="Proteomes" id="UP000541058"/>
    </source>
</evidence>
<reference evidence="2 3" key="1">
    <citation type="journal article" date="2020" name="Biotechnol. Biofuels">
        <title>New insights from the biogas microbiome by comprehensive genome-resolved metagenomics of nearly 1600 species originating from multiple anaerobic digesters.</title>
        <authorList>
            <person name="Campanaro S."/>
            <person name="Treu L."/>
            <person name="Rodriguez-R L.M."/>
            <person name="Kovalovszki A."/>
            <person name="Ziels R.M."/>
            <person name="Maus I."/>
            <person name="Zhu X."/>
            <person name="Kougias P.G."/>
            <person name="Basile A."/>
            <person name="Luo G."/>
            <person name="Schluter A."/>
            <person name="Konstantinidis K.T."/>
            <person name="Angelidaki I."/>
        </authorList>
    </citation>
    <scope>NUCLEOTIDE SEQUENCE [LARGE SCALE GENOMIC DNA]</scope>
    <source>
        <strain evidence="2">AS23ysBPME_34</strain>
    </source>
</reference>
<dbReference type="RefSeq" id="WP_276650030.1">
    <property type="nucleotide sequence ID" value="NZ_JAAYSM010000408.1"/>
</dbReference>
<evidence type="ECO:0000259" key="1">
    <source>
        <dbReference type="Pfam" id="PF06983"/>
    </source>
</evidence>
<dbReference type="Gene3D" id="3.30.720.110">
    <property type="match status" value="1"/>
</dbReference>
<dbReference type="PANTHER" id="PTHR33990">
    <property type="entry name" value="PROTEIN YJDN-RELATED"/>
    <property type="match status" value="1"/>
</dbReference>
<sequence>MVKIVPHLWFDDNAKEAVEFYTSLIKGSKVNWLYTITDTPSGDCDLLEFEIAGKTIAAISGGPYFQLDESISFMLSCDSKEEVSRLTEAFLADGQVMMPLGEYPFNPHYAWVKDKYGMTWQLFTDDSLSQPYKLEYCLLFADKLVGLAKPALEYYGQLFNTPVLDVNEYQPGEAHDDRAKINYGKIVMEDTAIIAMDHGYTGDKVFSEAVSLMVYCDTQEEVDTYWEALNYVPAAAQCGWCKDQFGVSWQVVPSWLMTLYQSDNLEGIKAVNQAVLKMKKLDLAAMQAAFESAKD</sequence>
<proteinExistence type="predicted"/>
<gene>
    <name evidence="2" type="ORF">GX355_11465</name>
</gene>
<dbReference type="EMBL" id="JAAYSM010000408">
    <property type="protein sequence ID" value="NLJ19464.1"/>
    <property type="molecule type" value="Genomic_DNA"/>
</dbReference>
<feature type="domain" description="PhnB-like" evidence="1">
    <location>
        <begin position="3"/>
        <end position="122"/>
    </location>
</feature>
<feature type="domain" description="PhnB-like" evidence="1">
    <location>
        <begin position="134"/>
        <end position="252"/>
    </location>
</feature>
<dbReference type="Proteomes" id="UP000541058">
    <property type="component" value="Unassembled WGS sequence"/>
</dbReference>
<dbReference type="SUPFAM" id="SSF54593">
    <property type="entry name" value="Glyoxalase/Bleomycin resistance protein/Dihydroxybiphenyl dioxygenase"/>
    <property type="match status" value="2"/>
</dbReference>
<dbReference type="CDD" id="cd06588">
    <property type="entry name" value="PhnB_like"/>
    <property type="match status" value="1"/>
</dbReference>
<dbReference type="AlphaFoldDB" id="A0A7X8H128"/>
<comment type="caution">
    <text evidence="2">The sequence shown here is derived from an EMBL/GenBank/DDBJ whole genome shotgun (WGS) entry which is preliminary data.</text>
</comment>
<dbReference type="Gene3D" id="3.10.180.10">
    <property type="entry name" value="2,3-Dihydroxybiphenyl 1,2-Dioxygenase, domain 1"/>
    <property type="match status" value="1"/>
</dbReference>
<dbReference type="Pfam" id="PF06983">
    <property type="entry name" value="3-dmu-9_3-mt"/>
    <property type="match status" value="2"/>
</dbReference>